<name>C3ZKK5_BRAFL</name>
<evidence type="ECO:0000256" key="7">
    <source>
        <dbReference type="RuleBase" id="RU000688"/>
    </source>
</evidence>
<dbReference type="AlphaFoldDB" id="C3ZKK5"/>
<dbReference type="InParanoid" id="C3ZKK5"/>
<evidence type="ECO:0000256" key="3">
    <source>
        <dbReference type="ARBA" id="ARBA00022692"/>
    </source>
</evidence>
<feature type="transmembrane region" description="Helical" evidence="8">
    <location>
        <begin position="127"/>
        <end position="146"/>
    </location>
</feature>
<dbReference type="GO" id="GO:0004930">
    <property type="term" value="F:G protein-coupled receptor activity"/>
    <property type="evidence" value="ECO:0007669"/>
    <property type="project" value="UniProtKB-KW"/>
</dbReference>
<feature type="transmembrane region" description="Helical" evidence="8">
    <location>
        <begin position="59"/>
        <end position="85"/>
    </location>
</feature>
<dbReference type="EMBL" id="GG666637">
    <property type="protein sequence ID" value="EEN46918.1"/>
    <property type="molecule type" value="Genomic_DNA"/>
</dbReference>
<sequence length="415" mass="45747">MEVNISESWPGLMYKQTQPAIALFSVGYSVVFAGTVIGNLIVVVVIGRNRHLWGVTNTFIFNLALSDLLIAFFCIPFTLVNHIFIVDNNRSLNLTTEVKSCKTCSVDKYLLTLTKNVFGDAMCRVKALAQGLSVGASVFTLTSIAADRYVVIVHPHRERLTNNQALWVIFGVWIASAAIMAPQAAVSHEKEILFENQTFDICGEFWPSEASRQGYTAALFVLCYVAPLVAISLLYSKIAAKVWFKPRPGAADGGSRNPVPVGVSACRMRVIRMTITLVVVFATTWMPLYISTLLEDFGNLSPQQQANLHHYVYPTAHLIAYANSFINPLVYGLFTTNFRQHFKQTFRTGSSSRPMSLAMTKLRRGNAHGDVQNGTANSTPMTSLKVNVINGNGNRIKGVVTTVVRNSNIVQETTL</sequence>
<accession>C3ZKK5</accession>
<keyword evidence="7" id="KW-0807">Transducer</keyword>
<feature type="transmembrane region" description="Helical" evidence="8">
    <location>
        <begin position="166"/>
        <end position="186"/>
    </location>
</feature>
<protein>
    <recommendedName>
        <fullName evidence="9">G-protein coupled receptors family 1 profile domain-containing protein</fullName>
    </recommendedName>
</protein>
<evidence type="ECO:0000256" key="1">
    <source>
        <dbReference type="ARBA" id="ARBA00004651"/>
    </source>
</evidence>
<keyword evidence="7" id="KW-0297">G-protein coupled receptor</keyword>
<feature type="transmembrane region" description="Helical" evidence="8">
    <location>
        <begin position="215"/>
        <end position="235"/>
    </location>
</feature>
<keyword evidence="5 8" id="KW-0472">Membrane</keyword>
<evidence type="ECO:0000256" key="8">
    <source>
        <dbReference type="SAM" id="Phobius"/>
    </source>
</evidence>
<feature type="transmembrane region" description="Helical" evidence="8">
    <location>
        <begin position="270"/>
        <end position="291"/>
    </location>
</feature>
<dbReference type="Gene3D" id="1.20.1070.10">
    <property type="entry name" value="Rhodopsin 7-helix transmembrane proteins"/>
    <property type="match status" value="1"/>
</dbReference>
<dbReference type="FunFam" id="1.20.1070.10:FF:000926">
    <property type="entry name" value="Uncharacterized protein"/>
    <property type="match status" value="1"/>
</dbReference>
<evidence type="ECO:0000313" key="10">
    <source>
        <dbReference type="EMBL" id="EEN46918.1"/>
    </source>
</evidence>
<gene>
    <name evidence="10" type="ORF">BRAFLDRAFT_84447</name>
</gene>
<feature type="transmembrane region" description="Helical" evidence="8">
    <location>
        <begin position="20"/>
        <end position="47"/>
    </location>
</feature>
<comment type="similarity">
    <text evidence="7">Belongs to the G-protein coupled receptor 1 family.</text>
</comment>
<dbReference type="PANTHER" id="PTHR24241">
    <property type="entry name" value="NEUROPEPTIDE RECEPTOR-RELATED G-PROTEIN COUPLED RECEPTOR"/>
    <property type="match status" value="1"/>
</dbReference>
<evidence type="ECO:0000256" key="5">
    <source>
        <dbReference type="ARBA" id="ARBA00023136"/>
    </source>
</evidence>
<dbReference type="STRING" id="7739.C3ZKK5"/>
<feature type="domain" description="G-protein coupled receptors family 1 profile" evidence="9">
    <location>
        <begin position="38"/>
        <end position="331"/>
    </location>
</feature>
<organism>
    <name type="scientific">Branchiostoma floridae</name>
    <name type="common">Florida lancelet</name>
    <name type="synonym">Amphioxus</name>
    <dbReference type="NCBI Taxonomy" id="7739"/>
    <lineage>
        <taxon>Eukaryota</taxon>
        <taxon>Metazoa</taxon>
        <taxon>Chordata</taxon>
        <taxon>Cephalochordata</taxon>
        <taxon>Leptocardii</taxon>
        <taxon>Amphioxiformes</taxon>
        <taxon>Branchiostomatidae</taxon>
        <taxon>Branchiostoma</taxon>
    </lineage>
</organism>
<dbReference type="PRINTS" id="PR00237">
    <property type="entry name" value="GPCRRHODOPSN"/>
</dbReference>
<keyword evidence="6 7" id="KW-0675">Receptor</keyword>
<dbReference type="InterPro" id="IPR017452">
    <property type="entry name" value="GPCR_Rhodpsn_7TM"/>
</dbReference>
<comment type="subcellular location">
    <subcellularLocation>
        <location evidence="1">Cell membrane</location>
        <topology evidence="1">Multi-pass membrane protein</topology>
    </subcellularLocation>
</comment>
<keyword evidence="3 7" id="KW-0812">Transmembrane</keyword>
<feature type="transmembrane region" description="Helical" evidence="8">
    <location>
        <begin position="311"/>
        <end position="334"/>
    </location>
</feature>
<proteinExistence type="inferred from homology"/>
<evidence type="ECO:0000256" key="4">
    <source>
        <dbReference type="ARBA" id="ARBA00022989"/>
    </source>
</evidence>
<dbReference type="PROSITE" id="PS00237">
    <property type="entry name" value="G_PROTEIN_RECEP_F1_1"/>
    <property type="match status" value="1"/>
</dbReference>
<evidence type="ECO:0000256" key="2">
    <source>
        <dbReference type="ARBA" id="ARBA00022475"/>
    </source>
</evidence>
<reference evidence="10" key="1">
    <citation type="journal article" date="2008" name="Nature">
        <title>The amphioxus genome and the evolution of the chordate karyotype.</title>
        <authorList>
            <consortium name="US DOE Joint Genome Institute (JGI-PGF)"/>
            <person name="Putnam N.H."/>
            <person name="Butts T."/>
            <person name="Ferrier D.E.K."/>
            <person name="Furlong R.F."/>
            <person name="Hellsten U."/>
            <person name="Kawashima T."/>
            <person name="Robinson-Rechavi M."/>
            <person name="Shoguchi E."/>
            <person name="Terry A."/>
            <person name="Yu J.-K."/>
            <person name="Benito-Gutierrez E.L."/>
            <person name="Dubchak I."/>
            <person name="Garcia-Fernandez J."/>
            <person name="Gibson-Brown J.J."/>
            <person name="Grigoriev I.V."/>
            <person name="Horton A.C."/>
            <person name="de Jong P.J."/>
            <person name="Jurka J."/>
            <person name="Kapitonov V.V."/>
            <person name="Kohara Y."/>
            <person name="Kuroki Y."/>
            <person name="Lindquist E."/>
            <person name="Lucas S."/>
            <person name="Osoegawa K."/>
            <person name="Pennacchio L.A."/>
            <person name="Salamov A.A."/>
            <person name="Satou Y."/>
            <person name="Sauka-Spengler T."/>
            <person name="Schmutz J."/>
            <person name="Shin-I T."/>
            <person name="Toyoda A."/>
            <person name="Bronner-Fraser M."/>
            <person name="Fujiyama A."/>
            <person name="Holland L.Z."/>
            <person name="Holland P.W.H."/>
            <person name="Satoh N."/>
            <person name="Rokhsar D.S."/>
        </authorList>
    </citation>
    <scope>NUCLEOTIDE SEQUENCE [LARGE SCALE GENOMIC DNA]</scope>
    <source>
        <strain evidence="10">S238N-H82</strain>
        <tissue evidence="10">Testes</tissue>
    </source>
</reference>
<dbReference type="PROSITE" id="PS50262">
    <property type="entry name" value="G_PROTEIN_RECEP_F1_2"/>
    <property type="match status" value="1"/>
</dbReference>
<dbReference type="eggNOG" id="KOG3656">
    <property type="taxonomic scope" value="Eukaryota"/>
</dbReference>
<dbReference type="PANTHER" id="PTHR24241:SF76">
    <property type="entry name" value="NEUROPEPTIDE SIFAMIDE RECEPTOR"/>
    <property type="match status" value="1"/>
</dbReference>
<dbReference type="Pfam" id="PF00001">
    <property type="entry name" value="7tm_1"/>
    <property type="match status" value="2"/>
</dbReference>
<keyword evidence="2" id="KW-1003">Cell membrane</keyword>
<evidence type="ECO:0000256" key="6">
    <source>
        <dbReference type="ARBA" id="ARBA00023170"/>
    </source>
</evidence>
<dbReference type="SUPFAM" id="SSF81321">
    <property type="entry name" value="Family A G protein-coupled receptor-like"/>
    <property type="match status" value="1"/>
</dbReference>
<evidence type="ECO:0000259" key="9">
    <source>
        <dbReference type="PROSITE" id="PS50262"/>
    </source>
</evidence>
<dbReference type="InterPro" id="IPR000276">
    <property type="entry name" value="GPCR_Rhodpsn"/>
</dbReference>
<dbReference type="CDD" id="cd15207">
    <property type="entry name" value="7tmA_NPFFR"/>
    <property type="match status" value="1"/>
</dbReference>
<dbReference type="GO" id="GO:0005886">
    <property type="term" value="C:plasma membrane"/>
    <property type="evidence" value="ECO:0007669"/>
    <property type="project" value="UniProtKB-SubCell"/>
</dbReference>
<keyword evidence="4 8" id="KW-1133">Transmembrane helix</keyword>